<name>A0A177CCQ0_9PLEO</name>
<proteinExistence type="predicted"/>
<dbReference type="PRINTS" id="PR00368">
    <property type="entry name" value="FADPNR"/>
</dbReference>
<dbReference type="AlphaFoldDB" id="A0A177CCQ0"/>
<dbReference type="GO" id="GO:0005737">
    <property type="term" value="C:cytoplasm"/>
    <property type="evidence" value="ECO:0007669"/>
    <property type="project" value="TreeGrafter"/>
</dbReference>
<dbReference type="InParanoid" id="A0A177CCQ0"/>
<dbReference type="GeneID" id="28758012"/>
<organism evidence="2 3">
    <name type="scientific">Paraphaeosphaeria sporulosa</name>
    <dbReference type="NCBI Taxonomy" id="1460663"/>
    <lineage>
        <taxon>Eukaryota</taxon>
        <taxon>Fungi</taxon>
        <taxon>Dikarya</taxon>
        <taxon>Ascomycota</taxon>
        <taxon>Pezizomycotina</taxon>
        <taxon>Dothideomycetes</taxon>
        <taxon>Pleosporomycetidae</taxon>
        <taxon>Pleosporales</taxon>
        <taxon>Massarineae</taxon>
        <taxon>Didymosphaeriaceae</taxon>
        <taxon>Paraphaeosphaeria</taxon>
    </lineage>
</organism>
<dbReference type="SUPFAM" id="SSF51905">
    <property type="entry name" value="FAD/NAD(P)-binding domain"/>
    <property type="match status" value="1"/>
</dbReference>
<evidence type="ECO:0000313" key="2">
    <source>
        <dbReference type="EMBL" id="OAG04579.1"/>
    </source>
</evidence>
<dbReference type="Gene3D" id="3.50.50.60">
    <property type="entry name" value="FAD/NAD(P)-binding domain"/>
    <property type="match status" value="2"/>
</dbReference>
<dbReference type="InterPro" id="IPR036188">
    <property type="entry name" value="FAD/NAD-bd_sf"/>
</dbReference>
<dbReference type="EMBL" id="KV441553">
    <property type="protein sequence ID" value="OAG04579.1"/>
    <property type="molecule type" value="Genomic_DNA"/>
</dbReference>
<dbReference type="OrthoDB" id="202203at2759"/>
<evidence type="ECO:0000313" key="3">
    <source>
        <dbReference type="Proteomes" id="UP000077069"/>
    </source>
</evidence>
<protein>
    <submittedName>
        <fullName evidence="2">FAD/NAD(P)-binding domain-containing protein</fullName>
    </submittedName>
</protein>
<accession>A0A177CCQ0</accession>
<evidence type="ECO:0000259" key="1">
    <source>
        <dbReference type="Pfam" id="PF07992"/>
    </source>
</evidence>
<dbReference type="GO" id="GO:0050660">
    <property type="term" value="F:flavin adenine dinucleotide binding"/>
    <property type="evidence" value="ECO:0007669"/>
    <property type="project" value="TreeGrafter"/>
</dbReference>
<gene>
    <name evidence="2" type="ORF">CC84DRAFT_1093664</name>
</gene>
<dbReference type="GO" id="GO:0004174">
    <property type="term" value="F:electron-transferring-flavoprotein dehydrogenase activity"/>
    <property type="evidence" value="ECO:0007669"/>
    <property type="project" value="TreeGrafter"/>
</dbReference>
<sequence>MRLQAISDVLNPISPLANLSLSAPHRVLVIGCAYGGLSAVVNLLDCDKGKARQSYYPDAPDFKEKRSRNGVEITVLDERDGYFHSVGAPLAHTVPKHTVNMWKRFSQTNELRSERNLKFKHGSLKRVDPEAKVAEWLDRSGETQHQAYDYLIMATGLKRHWPAVPKSGSYEEYLKDGKAFVSKIVGGDPRKPQEGRRVVIIGAGAVGIEFAGEIKSHYPSINVTLIHSRDQVLSSEPLPSDVKDKVKDILIEEGVDVVTGSRAAITELPSGEFEVKLANGNVLIADFVIDSTRKGEPTTDPLPEACLNKDKEVKVNLDLSFQDTIPNAASHFGVGDVVEWSGIKRAGSAMVMGQTAAHNIYAAILNSEKTHGSSGEQYKPLKLNKWEPVIGIAIGKQCLTWGAEAGMKYGVEVMQGYFGDDLGWAGNLKYIGLTDVEEEKESQKPEAVKMGPVGVQEISAAA</sequence>
<dbReference type="PANTHER" id="PTHR43735:SF24">
    <property type="entry name" value="NUCLEOTIDE-DISULPHIDE OXIDOREDUCTASE AMID-LIKE, PUTATIVE (AFU_ORTHOLOGUE AFUA_1G17180)-RELATED"/>
    <property type="match status" value="1"/>
</dbReference>
<dbReference type="Pfam" id="PF07992">
    <property type="entry name" value="Pyr_redox_2"/>
    <property type="match status" value="1"/>
</dbReference>
<dbReference type="RefSeq" id="XP_018034944.1">
    <property type="nucleotide sequence ID" value="XM_018174526.1"/>
</dbReference>
<dbReference type="STRING" id="1460663.A0A177CCQ0"/>
<dbReference type="Proteomes" id="UP000077069">
    <property type="component" value="Unassembled WGS sequence"/>
</dbReference>
<dbReference type="PRINTS" id="PR00411">
    <property type="entry name" value="PNDRDTASEI"/>
</dbReference>
<dbReference type="PANTHER" id="PTHR43735">
    <property type="entry name" value="APOPTOSIS-INDUCING FACTOR 1"/>
    <property type="match status" value="1"/>
</dbReference>
<dbReference type="InterPro" id="IPR023753">
    <property type="entry name" value="FAD/NAD-binding_dom"/>
</dbReference>
<feature type="domain" description="FAD/NAD(P)-binding" evidence="1">
    <location>
        <begin position="67"/>
        <end position="351"/>
    </location>
</feature>
<reference evidence="2 3" key="1">
    <citation type="submission" date="2016-05" db="EMBL/GenBank/DDBJ databases">
        <title>Comparative analysis of secretome profiles of manganese(II)-oxidizing ascomycete fungi.</title>
        <authorList>
            <consortium name="DOE Joint Genome Institute"/>
            <person name="Zeiner C.A."/>
            <person name="Purvine S.O."/>
            <person name="Zink E.M."/>
            <person name="Wu S."/>
            <person name="Pasa-Tolic L."/>
            <person name="Chaput D.L."/>
            <person name="Haridas S."/>
            <person name="Grigoriev I.V."/>
            <person name="Santelli C.M."/>
            <person name="Hansel C.M."/>
        </authorList>
    </citation>
    <scope>NUCLEOTIDE SEQUENCE [LARGE SCALE GENOMIC DNA]</scope>
    <source>
        <strain evidence="2 3">AP3s5-JAC2a</strain>
    </source>
</reference>
<keyword evidence="3" id="KW-1185">Reference proteome</keyword>